<comment type="catalytic activity">
    <reaction evidence="7 9">
        <text>L-aspartate + ATP = 4-phospho-L-aspartate + ADP</text>
        <dbReference type="Rhea" id="RHEA:23776"/>
        <dbReference type="ChEBI" id="CHEBI:29991"/>
        <dbReference type="ChEBI" id="CHEBI:30616"/>
        <dbReference type="ChEBI" id="CHEBI:57535"/>
        <dbReference type="ChEBI" id="CHEBI:456216"/>
        <dbReference type="EC" id="2.7.2.4"/>
    </reaction>
</comment>
<sequence>MKILKFGGTSLQNANRVNQTTDIIRQRTENDSKLAVVVSAFAGVTDLLISAAQNAAAGDESYKTIVQTLEDIHLNIAQKSLSVQNQSRALAKIVSSLNDLHDVLHGVFLVRELSARVLDFVMSFGERLSAFIVTEVLKEKGVNAEYLDARQVIKTNDHFGQAAVLWDETNEKIQRLFKNKQKLLVITGFIASTKQNETTTLGRSGSDFTASIFGAALDVEEIQIWTDVDGVMTADPRKVPSAFSIPQITYEEAMELSHFGAQVIHPRTMQPALEKKIPIRIKNTLNPQHPGTVISDQSNNWPWSIRGLTSLDSIALVSVIGSGMIGVTGIAGRVFSALAREKINIILISQASSEHSICFAVLPEYSLQAKNALEKELKLELIERTVNKVIVEDNLSIIAVVGEKMRRTRGIAGKVFSSLGQHGINIVAIAQGSSERNISFVIDRKDLTNALNAIHSEFFKHQAENNREVKK</sequence>
<keyword evidence="4 9" id="KW-0418">Kinase</keyword>
<dbReference type="CDD" id="cd04243">
    <property type="entry name" value="AAK_AK-HSDH-like"/>
    <property type="match status" value="1"/>
</dbReference>
<dbReference type="UniPathway" id="UPA00050">
    <property type="reaction ID" value="UER00461"/>
</dbReference>
<accession>A0A7V5H441</accession>
<keyword evidence="3 8" id="KW-0547">Nucleotide-binding</keyword>
<dbReference type="GO" id="GO:0009088">
    <property type="term" value="P:threonine biosynthetic process"/>
    <property type="evidence" value="ECO:0007669"/>
    <property type="project" value="UniProtKB-UniPathway"/>
</dbReference>
<dbReference type="GO" id="GO:0004072">
    <property type="term" value="F:aspartate kinase activity"/>
    <property type="evidence" value="ECO:0007669"/>
    <property type="project" value="UniProtKB-EC"/>
</dbReference>
<name>A0A7V5H441_CALAY</name>
<evidence type="ECO:0000256" key="1">
    <source>
        <dbReference type="ARBA" id="ARBA00004766"/>
    </source>
</evidence>
<dbReference type="SUPFAM" id="SSF53633">
    <property type="entry name" value="Carbamate kinase-like"/>
    <property type="match status" value="1"/>
</dbReference>
<dbReference type="GO" id="GO:0004412">
    <property type="term" value="F:homoserine dehydrogenase activity"/>
    <property type="evidence" value="ECO:0007669"/>
    <property type="project" value="InterPro"/>
</dbReference>
<dbReference type="InterPro" id="IPR005260">
    <property type="entry name" value="Asp_kin_monofn"/>
</dbReference>
<evidence type="ECO:0000256" key="9">
    <source>
        <dbReference type="RuleBase" id="RU003448"/>
    </source>
</evidence>
<dbReference type="Proteomes" id="UP000886111">
    <property type="component" value="Unassembled WGS sequence"/>
</dbReference>
<feature type="binding site" evidence="8">
    <location>
        <begin position="5"/>
        <end position="8"/>
    </location>
    <ligand>
        <name>ATP</name>
        <dbReference type="ChEBI" id="CHEBI:30616"/>
    </ligand>
</feature>
<dbReference type="NCBIfam" id="TIGR00657">
    <property type="entry name" value="asp_kinases"/>
    <property type="match status" value="1"/>
</dbReference>
<comment type="pathway">
    <text evidence="10">Amino-acid biosynthesis; L-methionine biosynthesis via de novo pathway; L-homoserine from L-aspartate: step 1/3.</text>
</comment>
<dbReference type="SUPFAM" id="SSF55021">
    <property type="entry name" value="ACT-like"/>
    <property type="match status" value="2"/>
</dbReference>
<evidence type="ECO:0000256" key="8">
    <source>
        <dbReference type="PIRSR" id="PIRSR000726-1"/>
    </source>
</evidence>
<dbReference type="EMBL" id="DRTD01000516">
    <property type="protein sequence ID" value="HHE55506.1"/>
    <property type="molecule type" value="Genomic_DNA"/>
</dbReference>
<keyword evidence="6" id="KW-0521">NADP</keyword>
<dbReference type="InterPro" id="IPR002912">
    <property type="entry name" value="ACT_dom"/>
</dbReference>
<dbReference type="UniPathway" id="UPA00034">
    <property type="reaction ID" value="UER00015"/>
</dbReference>
<dbReference type="Gene3D" id="3.40.1160.10">
    <property type="entry name" value="Acetylglutamate kinase-like"/>
    <property type="match status" value="1"/>
</dbReference>
<dbReference type="PANTHER" id="PTHR43070:SF3">
    <property type="entry name" value="HOMOSERINE DEHYDROGENASE"/>
    <property type="match status" value="1"/>
</dbReference>
<dbReference type="GO" id="GO:0005524">
    <property type="term" value="F:ATP binding"/>
    <property type="evidence" value="ECO:0007669"/>
    <property type="project" value="UniProtKB-KW"/>
</dbReference>
<feature type="binding site" evidence="8">
    <location>
        <position position="45"/>
    </location>
    <ligand>
        <name>substrate</name>
    </ligand>
</feature>
<dbReference type="PROSITE" id="PS00324">
    <property type="entry name" value="ASPARTOKINASE"/>
    <property type="match status" value="1"/>
</dbReference>
<comment type="caution">
    <text evidence="12">The sequence shown here is derived from an EMBL/GenBank/DDBJ whole genome shotgun (WGS) entry which is preliminary data.</text>
</comment>
<dbReference type="CDD" id="cd04921">
    <property type="entry name" value="ACT_AKi-HSDH-ThrA-like_1"/>
    <property type="match status" value="1"/>
</dbReference>
<dbReference type="EC" id="2.7.2.4" evidence="9"/>
<protein>
    <recommendedName>
        <fullName evidence="9">Aspartokinase</fullName>
        <ecNumber evidence="9">2.7.2.4</ecNumber>
    </recommendedName>
</protein>
<feature type="binding site" evidence="8">
    <location>
        <begin position="226"/>
        <end position="227"/>
    </location>
    <ligand>
        <name>ATP</name>
        <dbReference type="ChEBI" id="CHEBI:30616"/>
    </ligand>
</feature>
<organism evidence="12">
    <name type="scientific">Caldithrix abyssi</name>
    <dbReference type="NCBI Taxonomy" id="187145"/>
    <lineage>
        <taxon>Bacteria</taxon>
        <taxon>Pseudomonadati</taxon>
        <taxon>Calditrichota</taxon>
        <taxon>Calditrichia</taxon>
        <taxon>Calditrichales</taxon>
        <taxon>Calditrichaceae</taxon>
        <taxon>Caldithrix</taxon>
    </lineage>
</organism>
<feature type="domain" description="ACT" evidence="11">
    <location>
        <begin position="400"/>
        <end position="471"/>
    </location>
</feature>
<evidence type="ECO:0000256" key="5">
    <source>
        <dbReference type="ARBA" id="ARBA00022840"/>
    </source>
</evidence>
<dbReference type="InterPro" id="IPR018042">
    <property type="entry name" value="Aspartate_kinase_CS"/>
</dbReference>
<keyword evidence="10" id="KW-0028">Amino-acid biosynthesis</keyword>
<dbReference type="InterPro" id="IPR045865">
    <property type="entry name" value="ACT-like_dom_sf"/>
</dbReference>
<dbReference type="InterPro" id="IPR036393">
    <property type="entry name" value="AceGlu_kinase-like_sf"/>
</dbReference>
<comment type="pathway">
    <text evidence="10">Amino-acid biosynthesis; L-threonine biosynthesis; L-threonine from L-aspartate: step 1/5.</text>
</comment>
<feature type="binding site" evidence="8">
    <location>
        <position position="237"/>
    </location>
    <ligand>
        <name>ATP</name>
        <dbReference type="ChEBI" id="CHEBI:30616"/>
    </ligand>
</feature>
<dbReference type="PROSITE" id="PS51671">
    <property type="entry name" value="ACT"/>
    <property type="match status" value="2"/>
</dbReference>
<evidence type="ECO:0000313" key="12">
    <source>
        <dbReference type="EMBL" id="HHE55506.1"/>
    </source>
</evidence>
<dbReference type="PANTHER" id="PTHR43070">
    <property type="match status" value="1"/>
</dbReference>
<feature type="domain" description="ACT" evidence="11">
    <location>
        <begin position="319"/>
        <end position="391"/>
    </location>
</feature>
<reference evidence="12" key="1">
    <citation type="journal article" date="2020" name="mSystems">
        <title>Genome- and Community-Level Interaction Insights into Carbon Utilization and Element Cycling Functions of Hydrothermarchaeota in Hydrothermal Sediment.</title>
        <authorList>
            <person name="Zhou Z."/>
            <person name="Liu Y."/>
            <person name="Xu W."/>
            <person name="Pan J."/>
            <person name="Luo Z.H."/>
            <person name="Li M."/>
        </authorList>
    </citation>
    <scope>NUCLEOTIDE SEQUENCE [LARGE SCALE GENOMIC DNA]</scope>
    <source>
        <strain evidence="12">HyVt-76</strain>
    </source>
</reference>
<evidence type="ECO:0000256" key="2">
    <source>
        <dbReference type="ARBA" id="ARBA00022679"/>
    </source>
</evidence>
<dbReference type="InterPro" id="IPR011147">
    <property type="entry name" value="Bifunc_Aspkin/hSer_DH"/>
</dbReference>
<dbReference type="Gene3D" id="3.30.2130.10">
    <property type="entry name" value="VC0802-like"/>
    <property type="match status" value="1"/>
</dbReference>
<dbReference type="GO" id="GO:0009089">
    <property type="term" value="P:lysine biosynthetic process via diaminopimelate"/>
    <property type="evidence" value="ECO:0007669"/>
    <property type="project" value="UniProtKB-UniPathway"/>
</dbReference>
<evidence type="ECO:0000256" key="3">
    <source>
        <dbReference type="ARBA" id="ARBA00022741"/>
    </source>
</evidence>
<keyword evidence="5 8" id="KW-0067">ATP-binding</keyword>
<dbReference type="FunFam" id="3.30.2130.10:FF:000001">
    <property type="entry name" value="Bifunctional aspartokinase/homoserine dehydrogenase"/>
    <property type="match status" value="1"/>
</dbReference>
<evidence type="ECO:0000256" key="10">
    <source>
        <dbReference type="RuleBase" id="RU004249"/>
    </source>
</evidence>
<feature type="binding site" evidence="8">
    <location>
        <position position="126"/>
    </location>
    <ligand>
        <name>substrate</name>
    </ligand>
</feature>
<evidence type="ECO:0000256" key="6">
    <source>
        <dbReference type="ARBA" id="ARBA00022857"/>
    </source>
</evidence>
<dbReference type="InterPro" id="IPR054352">
    <property type="entry name" value="ACT_Aspartokinase"/>
</dbReference>
<dbReference type="Pfam" id="PF22468">
    <property type="entry name" value="ACT_9"/>
    <property type="match status" value="2"/>
</dbReference>
<comment type="similarity">
    <text evidence="9">Belongs to the aspartokinase family.</text>
</comment>
<comment type="pathway">
    <text evidence="1 10">Amino-acid biosynthesis; L-lysine biosynthesis via DAP pathway; (S)-tetrahydrodipicolinate from L-aspartate: step 1/4.</text>
</comment>
<evidence type="ECO:0000259" key="11">
    <source>
        <dbReference type="PROSITE" id="PS51671"/>
    </source>
</evidence>
<dbReference type="InterPro" id="IPR001341">
    <property type="entry name" value="Asp_kinase"/>
</dbReference>
<dbReference type="PIRSF" id="PIRSF000726">
    <property type="entry name" value="Asp_kin"/>
    <property type="match status" value="1"/>
</dbReference>
<dbReference type="InterPro" id="IPR001048">
    <property type="entry name" value="Asp/Glu/Uridylate_kinase"/>
</dbReference>
<proteinExistence type="inferred from homology"/>
<dbReference type="AlphaFoldDB" id="A0A7V5H441"/>
<evidence type="ECO:0000256" key="4">
    <source>
        <dbReference type="ARBA" id="ARBA00022777"/>
    </source>
</evidence>
<keyword evidence="2 9" id="KW-0808">Transferase</keyword>
<dbReference type="Pfam" id="PF00696">
    <property type="entry name" value="AA_kinase"/>
    <property type="match status" value="1"/>
</dbReference>
<dbReference type="UniPathway" id="UPA00051">
    <property type="reaction ID" value="UER00462"/>
</dbReference>
<evidence type="ECO:0000256" key="7">
    <source>
        <dbReference type="ARBA" id="ARBA00047872"/>
    </source>
</evidence>
<dbReference type="Gene3D" id="3.30.70.260">
    <property type="match status" value="1"/>
</dbReference>
<gene>
    <name evidence="12" type="ORF">ENL21_06970</name>
</gene>